<evidence type="ECO:0000256" key="1">
    <source>
        <dbReference type="ARBA" id="ARBA00022729"/>
    </source>
</evidence>
<keyword evidence="3" id="KW-0961">Cell wall biogenesis/degradation</keyword>
<dbReference type="PROSITE" id="PS50911">
    <property type="entry name" value="CHAP"/>
    <property type="match status" value="1"/>
</dbReference>
<feature type="chain" id="PRO_5041643345" evidence="4">
    <location>
        <begin position="22"/>
        <end position="266"/>
    </location>
</feature>
<dbReference type="Gene3D" id="3.10.350.10">
    <property type="entry name" value="LysM domain"/>
    <property type="match status" value="2"/>
</dbReference>
<dbReference type="GO" id="GO:0016787">
    <property type="term" value="F:hydrolase activity"/>
    <property type="evidence" value="ECO:0007669"/>
    <property type="project" value="UniProtKB-KW"/>
</dbReference>
<evidence type="ECO:0000259" key="5">
    <source>
        <dbReference type="PROSITE" id="PS50911"/>
    </source>
</evidence>
<dbReference type="PANTHER" id="PTHR33734">
    <property type="entry name" value="LYSM DOMAIN-CONTAINING GPI-ANCHORED PROTEIN 2"/>
    <property type="match status" value="1"/>
</dbReference>
<dbReference type="Gene3D" id="3.90.1720.10">
    <property type="entry name" value="endopeptidase domain like (from Nostoc punctiforme)"/>
    <property type="match status" value="1"/>
</dbReference>
<accession>A0AA96W0D4</accession>
<dbReference type="InterPro" id="IPR009148">
    <property type="entry name" value="PcsB-like"/>
</dbReference>
<keyword evidence="2" id="KW-0378">Hydrolase</keyword>
<feature type="domain" description="Peptidase C51" evidence="5">
    <location>
        <begin position="142"/>
        <end position="264"/>
    </location>
</feature>
<dbReference type="RefSeq" id="WP_248049638.1">
    <property type="nucleotide sequence ID" value="NZ_CP118735.1"/>
</dbReference>
<dbReference type="InterPro" id="IPR036779">
    <property type="entry name" value="LysM_dom_sf"/>
</dbReference>
<sequence length="266" mass="29003">MKKYICQSALLLAGFVTTVMGVYSVQADSHIVVEGDSLYSIADQYGVDPNQLAETNGLDILGLITPGQVLELPGQAYVEEFEEAGAGQSDYVVQEGDSLYGIADAFSLDIYDLLAQNQLTLETTLHPGQILKLTETIWGQAVDTSSDSYYLPGYEYEPGINYPVGQCTWGVQKVAPWAGDWWGDAATWGANAARDGFRTGTVPEVGAIISWNDGALGHVAYVTAVNEEGQIQVLEANYRGQQWVDNFRGWFNPTDTAGEITYIYNN</sequence>
<dbReference type="SUPFAM" id="SSF54001">
    <property type="entry name" value="Cysteine proteinases"/>
    <property type="match status" value="1"/>
</dbReference>
<proteinExistence type="predicted"/>
<dbReference type="Pfam" id="PF01476">
    <property type="entry name" value="LysM"/>
    <property type="match status" value="2"/>
</dbReference>
<keyword evidence="1 4" id="KW-0732">Signal</keyword>
<dbReference type="InterPro" id="IPR038765">
    <property type="entry name" value="Papain-like_cys_pep_sf"/>
</dbReference>
<dbReference type="SMART" id="SM00257">
    <property type="entry name" value="LysM"/>
    <property type="match status" value="2"/>
</dbReference>
<evidence type="ECO:0000259" key="6">
    <source>
        <dbReference type="PROSITE" id="PS51782"/>
    </source>
</evidence>
<dbReference type="EMBL" id="CP118735">
    <property type="protein sequence ID" value="WNY51270.1"/>
    <property type="molecule type" value="Genomic_DNA"/>
</dbReference>
<dbReference type="PANTHER" id="PTHR33734:SF22">
    <property type="entry name" value="MEMBRANE-BOUND LYTIC MUREIN TRANSGLYCOSYLASE D"/>
    <property type="match status" value="1"/>
</dbReference>
<evidence type="ECO:0000313" key="7">
    <source>
        <dbReference type="EMBL" id="WNY51270.1"/>
    </source>
</evidence>
<dbReference type="InterPro" id="IPR018392">
    <property type="entry name" value="LysM"/>
</dbReference>
<feature type="domain" description="LysM" evidence="6">
    <location>
        <begin position="28"/>
        <end position="72"/>
    </location>
</feature>
<dbReference type="SUPFAM" id="SSF54106">
    <property type="entry name" value="LysM domain"/>
    <property type="match status" value="2"/>
</dbReference>
<dbReference type="KEGG" id="sins:PW252_00990"/>
<dbReference type="InterPro" id="IPR007921">
    <property type="entry name" value="CHAP_dom"/>
</dbReference>
<dbReference type="PRINTS" id="PR01852">
    <property type="entry name" value="SIBAPROTEIN"/>
</dbReference>
<evidence type="ECO:0000256" key="2">
    <source>
        <dbReference type="ARBA" id="ARBA00022801"/>
    </source>
</evidence>
<evidence type="ECO:0000256" key="4">
    <source>
        <dbReference type="SAM" id="SignalP"/>
    </source>
</evidence>
<dbReference type="Pfam" id="PF05257">
    <property type="entry name" value="CHAP"/>
    <property type="match status" value="1"/>
</dbReference>
<evidence type="ECO:0000256" key="3">
    <source>
        <dbReference type="ARBA" id="ARBA00023316"/>
    </source>
</evidence>
<dbReference type="PROSITE" id="PS51782">
    <property type="entry name" value="LYSM"/>
    <property type="match status" value="2"/>
</dbReference>
<protein>
    <submittedName>
        <fullName evidence="7">LysM peptidoglycan-binding domain-containing protein</fullName>
    </submittedName>
</protein>
<feature type="domain" description="LysM" evidence="6">
    <location>
        <begin position="89"/>
        <end position="133"/>
    </location>
</feature>
<organism evidence="7">
    <name type="scientific">Streptococcus iners</name>
    <dbReference type="NCBI Taxonomy" id="3028084"/>
    <lineage>
        <taxon>Bacteria</taxon>
        <taxon>Bacillati</taxon>
        <taxon>Bacillota</taxon>
        <taxon>Bacilli</taxon>
        <taxon>Lactobacillales</taxon>
        <taxon>Streptococcaceae</taxon>
        <taxon>Streptococcus</taxon>
    </lineage>
</organism>
<dbReference type="AlphaFoldDB" id="A0AA96W0D4"/>
<reference evidence="7" key="1">
    <citation type="submission" date="2023-02" db="EMBL/GenBank/DDBJ databases">
        <title>Streptococcus sp. Genome Sequencing and Assembly.</title>
        <authorList>
            <person name="Shore S.M."/>
            <person name="Nicholson T.L."/>
        </authorList>
    </citation>
    <scope>NUCLEOTIDE SEQUENCE</scope>
    <source>
        <strain evidence="7">29887</strain>
    </source>
</reference>
<name>A0AA96W0D4_9STRE</name>
<dbReference type="CDD" id="cd00118">
    <property type="entry name" value="LysM"/>
    <property type="match status" value="2"/>
</dbReference>
<gene>
    <name evidence="7" type="ORF">PW252_00990</name>
</gene>
<feature type="signal peptide" evidence="4">
    <location>
        <begin position="1"/>
        <end position="21"/>
    </location>
</feature>
<dbReference type="GO" id="GO:0071555">
    <property type="term" value="P:cell wall organization"/>
    <property type="evidence" value="ECO:0007669"/>
    <property type="project" value="UniProtKB-KW"/>
</dbReference>